<dbReference type="EMBL" id="RXGA01000001">
    <property type="protein sequence ID" value="RWX74115.1"/>
    <property type="molecule type" value="Genomic_DNA"/>
</dbReference>
<feature type="transmembrane region" description="Helical" evidence="6">
    <location>
        <begin position="380"/>
        <end position="402"/>
    </location>
</feature>
<keyword evidence="3 6" id="KW-0812">Transmembrane</keyword>
<feature type="transmembrane region" description="Helical" evidence="6">
    <location>
        <begin position="311"/>
        <end position="333"/>
    </location>
</feature>
<evidence type="ECO:0000313" key="9">
    <source>
        <dbReference type="Proteomes" id="UP000288215"/>
    </source>
</evidence>
<keyword evidence="2" id="KW-1003">Cell membrane</keyword>
<dbReference type="PANTHER" id="PTHR42703:SF1">
    <property type="entry name" value="NA(+)_H(+) ANTIPORTER SUBUNIT D1"/>
    <property type="match status" value="1"/>
</dbReference>
<evidence type="ECO:0000256" key="3">
    <source>
        <dbReference type="ARBA" id="ARBA00022692"/>
    </source>
</evidence>
<protein>
    <recommendedName>
        <fullName evidence="7">NADH:quinone oxidoreductase/Mrp antiporter transmembrane domain-containing protein</fullName>
    </recommendedName>
</protein>
<feature type="domain" description="NADH:quinone oxidoreductase/Mrp antiporter transmembrane" evidence="7">
    <location>
        <begin position="126"/>
        <end position="288"/>
    </location>
</feature>
<evidence type="ECO:0000256" key="6">
    <source>
        <dbReference type="SAM" id="Phobius"/>
    </source>
</evidence>
<feature type="transmembrane region" description="Helical" evidence="6">
    <location>
        <begin position="463"/>
        <end position="487"/>
    </location>
</feature>
<feature type="transmembrane region" description="Helical" evidence="6">
    <location>
        <begin position="70"/>
        <end position="95"/>
    </location>
</feature>
<evidence type="ECO:0000259" key="7">
    <source>
        <dbReference type="Pfam" id="PF00361"/>
    </source>
</evidence>
<feature type="transmembrane region" description="Helical" evidence="6">
    <location>
        <begin position="129"/>
        <end position="148"/>
    </location>
</feature>
<evidence type="ECO:0000256" key="2">
    <source>
        <dbReference type="ARBA" id="ARBA00022475"/>
    </source>
</evidence>
<dbReference type="PANTHER" id="PTHR42703">
    <property type="entry name" value="NADH DEHYDROGENASE"/>
    <property type="match status" value="1"/>
</dbReference>
<feature type="transmembrane region" description="Helical" evidence="6">
    <location>
        <begin position="160"/>
        <end position="180"/>
    </location>
</feature>
<gene>
    <name evidence="8" type="ORF">Metus_0140</name>
</gene>
<evidence type="ECO:0000256" key="5">
    <source>
        <dbReference type="ARBA" id="ARBA00023136"/>
    </source>
</evidence>
<dbReference type="InterPro" id="IPR001750">
    <property type="entry name" value="ND/Mrp_TM"/>
</dbReference>
<dbReference type="PRINTS" id="PR01437">
    <property type="entry name" value="NUOXDRDTASE4"/>
</dbReference>
<comment type="subcellular location">
    <subcellularLocation>
        <location evidence="1">Cell membrane</location>
        <topology evidence="1">Multi-pass membrane protein</topology>
    </subcellularLocation>
</comment>
<comment type="caution">
    <text evidence="8">The sequence shown here is derived from an EMBL/GenBank/DDBJ whole genome shotgun (WGS) entry which is preliminary data.</text>
</comment>
<evidence type="ECO:0000256" key="1">
    <source>
        <dbReference type="ARBA" id="ARBA00004651"/>
    </source>
</evidence>
<feature type="transmembrane region" description="Helical" evidence="6">
    <location>
        <begin position="200"/>
        <end position="225"/>
    </location>
</feature>
<accession>A0A444L969</accession>
<dbReference type="GO" id="GO:0005886">
    <property type="term" value="C:plasma membrane"/>
    <property type="evidence" value="ECO:0007669"/>
    <property type="project" value="UniProtKB-SubCell"/>
</dbReference>
<sequence>MTAAGESVLTIAVPILIVLGGIISPLVFRKGKALAASASLFFLVALALNSWLLIGVQEGAALYYPNTQGIIFNAASAFIVEITLALGFLGAIYSYRYFEDEKILPPFYALYSFFIATLVIMAVSFNILIIYVAFEASTIAGGVLILFTKRRSATKAAVRFFVLSVIGAVTILVGILYQNSLTGTFMLEQSAFSGVANGDLVLLSALYAIGFSIKVGIFPFGLLWLPAAHSEAPTPVSAILSGVMVQIAAFAASRIIGVISPASYELGLSLVALGALSVIVGAVLAAVEATYGSKYSRFHVSPVNIRGIKRIWAFSTSSEVGVFYILIGLALMAPALSPLFFAGILLHFLNHGLAKALLFFDSGFVIETSRTADLSLLKGLGGKVGVNGLTYLIGGFSLSLIPGTLGYNTFLEFTRGHISMEITAVILTAALFIFFTTLYSLRSIVAGKPKAKVEYIDKVHSHAILRIPGVLLAICIVALGIIVLLGANGIALEGYYHQFEEWFSVAAKTISEPWVGVA</sequence>
<evidence type="ECO:0000313" key="8">
    <source>
        <dbReference type="EMBL" id="RWX74115.1"/>
    </source>
</evidence>
<feature type="transmembrane region" description="Helical" evidence="6">
    <location>
        <begin position="6"/>
        <end position="28"/>
    </location>
</feature>
<keyword evidence="4 6" id="KW-1133">Transmembrane helix</keyword>
<dbReference type="AlphaFoldDB" id="A0A444L969"/>
<feature type="transmembrane region" description="Helical" evidence="6">
    <location>
        <begin position="422"/>
        <end position="442"/>
    </location>
</feature>
<feature type="domain" description="NADH:quinone oxidoreductase/Mrp antiporter transmembrane" evidence="7">
    <location>
        <begin position="308"/>
        <end position="428"/>
    </location>
</feature>
<evidence type="ECO:0000256" key="4">
    <source>
        <dbReference type="ARBA" id="ARBA00022989"/>
    </source>
</evidence>
<name>A0A444L969_METS7</name>
<feature type="transmembrane region" description="Helical" evidence="6">
    <location>
        <begin position="40"/>
        <end position="64"/>
    </location>
</feature>
<keyword evidence="5 6" id="KW-0472">Membrane</keyword>
<dbReference type="Pfam" id="PF00361">
    <property type="entry name" value="Proton_antipo_M"/>
    <property type="match status" value="2"/>
</dbReference>
<dbReference type="InterPro" id="IPR050586">
    <property type="entry name" value="CPA3_Na-H_Antiporter_D"/>
</dbReference>
<dbReference type="GO" id="GO:0042773">
    <property type="term" value="P:ATP synthesis coupled electron transport"/>
    <property type="evidence" value="ECO:0007669"/>
    <property type="project" value="InterPro"/>
</dbReference>
<proteinExistence type="predicted"/>
<dbReference type="GO" id="GO:0008137">
    <property type="term" value="F:NADH dehydrogenase (ubiquinone) activity"/>
    <property type="evidence" value="ECO:0007669"/>
    <property type="project" value="InterPro"/>
</dbReference>
<organism evidence="8 9">
    <name type="scientific">Methanosuratincola subterraneus</name>
    <dbReference type="NCBI Taxonomy" id="2593994"/>
    <lineage>
        <taxon>Archaea</taxon>
        <taxon>Thermoproteota</taxon>
        <taxon>Methanosuratincolia</taxon>
        <taxon>Candidatus Methanomethylicales</taxon>
        <taxon>Candidatus Methanomethylicaceae</taxon>
        <taxon>Candidatus Methanosuratincola (ex Vanwonterghem et al. 2016)</taxon>
    </lineage>
</organism>
<dbReference type="InterPro" id="IPR003918">
    <property type="entry name" value="NADH_UbQ_OxRdtase"/>
</dbReference>
<reference evidence="8 9" key="1">
    <citation type="submission" date="2018-12" db="EMBL/GenBank/DDBJ databases">
        <title>The complete genome of the methanogenic archaea of the candidate phylum Verstraetearchaeota, obtained from the metagenome of underground thermal water.</title>
        <authorList>
            <person name="Kadnikov V.V."/>
            <person name="Mardanov A.V."/>
            <person name="Beletsky A.V."/>
            <person name="Karnachuk O.V."/>
            <person name="Ravin N.V."/>
        </authorList>
    </citation>
    <scope>NUCLEOTIDE SEQUENCE [LARGE SCALE GENOMIC DNA]</scope>
    <source>
        <strain evidence="8">Ch88</strain>
    </source>
</reference>
<feature type="transmembrane region" description="Helical" evidence="6">
    <location>
        <begin position="237"/>
        <end position="260"/>
    </location>
</feature>
<feature type="transmembrane region" description="Helical" evidence="6">
    <location>
        <begin position="266"/>
        <end position="291"/>
    </location>
</feature>
<dbReference type="Proteomes" id="UP000288215">
    <property type="component" value="Unassembled WGS sequence"/>
</dbReference>
<feature type="transmembrane region" description="Helical" evidence="6">
    <location>
        <begin position="107"/>
        <end position="123"/>
    </location>
</feature>